<keyword evidence="1" id="KW-1133">Transmembrane helix</keyword>
<comment type="caution">
    <text evidence="3">The sequence shown here is derived from an EMBL/GenBank/DDBJ whole genome shotgun (WGS) entry which is preliminary data.</text>
</comment>
<dbReference type="SMART" id="SM00563">
    <property type="entry name" value="PlsC"/>
    <property type="match status" value="1"/>
</dbReference>
<keyword evidence="3" id="KW-0808">Transferase</keyword>
<dbReference type="Proteomes" id="UP001596189">
    <property type="component" value="Unassembled WGS sequence"/>
</dbReference>
<accession>A0ABW1JBM9</accession>
<dbReference type="RefSeq" id="WP_345717348.1">
    <property type="nucleotide sequence ID" value="NZ_BAABFP010000005.1"/>
</dbReference>
<reference evidence="4" key="1">
    <citation type="journal article" date="2019" name="Int. J. Syst. Evol. Microbiol.">
        <title>The Global Catalogue of Microorganisms (GCM) 10K type strain sequencing project: providing services to taxonomists for standard genome sequencing and annotation.</title>
        <authorList>
            <consortium name="The Broad Institute Genomics Platform"/>
            <consortium name="The Broad Institute Genome Sequencing Center for Infectious Disease"/>
            <person name="Wu L."/>
            <person name="Ma J."/>
        </authorList>
    </citation>
    <scope>NUCLEOTIDE SEQUENCE [LARGE SCALE GENOMIC DNA]</scope>
    <source>
        <strain evidence="4">KACC 14249</strain>
    </source>
</reference>
<feature type="domain" description="Phospholipid/glycerol acyltransferase" evidence="2">
    <location>
        <begin position="114"/>
        <end position="261"/>
    </location>
</feature>
<name>A0ABW1JBM9_9ACTN</name>
<proteinExistence type="predicted"/>
<keyword evidence="4" id="KW-1185">Reference proteome</keyword>
<keyword evidence="1" id="KW-0472">Membrane</keyword>
<protein>
    <submittedName>
        <fullName evidence="3">1-acyl-sn-glycerol-3-phosphate acyltransferase</fullName>
    </submittedName>
</protein>
<evidence type="ECO:0000256" key="1">
    <source>
        <dbReference type="SAM" id="Phobius"/>
    </source>
</evidence>
<feature type="transmembrane region" description="Helical" evidence="1">
    <location>
        <begin position="40"/>
        <end position="66"/>
    </location>
</feature>
<dbReference type="PANTHER" id="PTHR10983:SF24">
    <property type="entry name" value="1-ACYLGLYCEROL-3-PHOSPHATE O-ACYLTRANSFERASE 3, ISOFORM E-RELATED"/>
    <property type="match status" value="1"/>
</dbReference>
<evidence type="ECO:0000313" key="3">
    <source>
        <dbReference type="EMBL" id="MFC6006190.1"/>
    </source>
</evidence>
<sequence>MVLLALVAVTAAPVWLILLTAVSPLVPWGRWRLLRVGWLVLLHLLLEAGILLALFVLWVLSGFGWWMRRPAFERTHYDIVQFYLNVLFREARRVLGVHVEVEGPAPSSYEGRPLLVFCRHAGPGDSFLLIHALVNWYDREPRIVLKDTLQWDPAIDVLLGRLPTRFIRPKRGDGDALVRQIGDLATGLDHDDAFVIFPEGGNFTRRRQARAIARLREKGLIDAAERAQRLRHVLPPHPGGVSAALRAAPDADVVWVAHTGTDHLMSVADVWRALPLDQTIRMRWWQVPADEVPESDADRLVWLQDWWVRIDDWIDEHRTVPVPEA</sequence>
<keyword evidence="3" id="KW-0012">Acyltransferase</keyword>
<dbReference type="PANTHER" id="PTHR10983">
    <property type="entry name" value="1-ACYLGLYCEROL-3-PHOSPHATE ACYLTRANSFERASE-RELATED"/>
    <property type="match status" value="1"/>
</dbReference>
<gene>
    <name evidence="3" type="ORF">ACFQDO_03515</name>
</gene>
<dbReference type="InterPro" id="IPR002123">
    <property type="entry name" value="Plipid/glycerol_acylTrfase"/>
</dbReference>
<dbReference type="SUPFAM" id="SSF69593">
    <property type="entry name" value="Glycerol-3-phosphate (1)-acyltransferase"/>
    <property type="match status" value="1"/>
</dbReference>
<dbReference type="GO" id="GO:0016746">
    <property type="term" value="F:acyltransferase activity"/>
    <property type="evidence" value="ECO:0007669"/>
    <property type="project" value="UniProtKB-KW"/>
</dbReference>
<evidence type="ECO:0000313" key="4">
    <source>
        <dbReference type="Proteomes" id="UP001596189"/>
    </source>
</evidence>
<evidence type="ECO:0000259" key="2">
    <source>
        <dbReference type="SMART" id="SM00563"/>
    </source>
</evidence>
<organism evidence="3 4">
    <name type="scientific">Angustibacter luteus</name>
    <dbReference type="NCBI Taxonomy" id="658456"/>
    <lineage>
        <taxon>Bacteria</taxon>
        <taxon>Bacillati</taxon>
        <taxon>Actinomycetota</taxon>
        <taxon>Actinomycetes</taxon>
        <taxon>Kineosporiales</taxon>
        <taxon>Kineosporiaceae</taxon>
    </lineage>
</organism>
<keyword evidence="1" id="KW-0812">Transmembrane</keyword>
<dbReference type="EMBL" id="JBHSRD010000002">
    <property type="protein sequence ID" value="MFC6006190.1"/>
    <property type="molecule type" value="Genomic_DNA"/>
</dbReference>
<dbReference type="Pfam" id="PF01553">
    <property type="entry name" value="Acyltransferase"/>
    <property type="match status" value="1"/>
</dbReference>